<dbReference type="Pfam" id="PF03468">
    <property type="entry name" value="XS"/>
    <property type="match status" value="1"/>
</dbReference>
<dbReference type="Gene3D" id="3.30.70.2890">
    <property type="entry name" value="XS domain"/>
    <property type="match status" value="1"/>
</dbReference>
<sequence>MTGATSKSYSHRNFSLHSHQKFRSESGNNPLSDPNPSTSGQSKPSKTSSMPYSISPSNPGTFSFPVAGVPSSDVAPPRSPDYGFHMLERRTIAMADGKIRFYFALPPDYQGVPVKRFLPPGTEGHGIELGNPDLGSGKSFQSGGLLISEGLGRDGNEMYGCGGQIDHCNSLKRKYGDEYERDWRDGGDEFARRRQQLLQFGSPSSKPNGVPSDSELDLDNGDEDIDGASTSVSQDSQESGREIDDLRSSKDMGFEGNYEDLSSLGFKHPDMNQEAFMKAFLRYSKLVNEDASQRKNYLEDGKHGPLYCLACGRHPILHGPEKTQWCQVLIEIDDEIRTPEDPRKILNYLFFDALGMQNSRTSKDFPDMHGLIMHAYNSQNANLLVDHLGLHKALCVLMGWNYAKPPDNSKAYQSLSSDEAMANKDDLIMWPPLVIIRNTNTRRRIDGIMKGMKNKEVNLKIRDLGFDGSRSKSLYGKDGHLGITLVRFTGDDPSGLNTAIRLAEYFKKDKHGRREWSHAQISQLDKDDDSNPLFFKVDKKGKKEKILYGYLGTASDLDQVNLYTRETAVIISRREKLLLN</sequence>
<dbReference type="OMA" id="RREWSHA"/>
<comment type="caution">
    <text evidence="3">The sequence shown here is derived from an EMBL/GenBank/DDBJ whole genome shotgun (WGS) entry which is preliminary data.</text>
</comment>
<dbReference type="PANTHER" id="PTHR46619:SF3">
    <property type="entry name" value="RNA RECOGNITION MOTIF XS DOMAIN PROTEIN"/>
    <property type="match status" value="1"/>
</dbReference>
<dbReference type="Proteomes" id="UP000655225">
    <property type="component" value="Unassembled WGS sequence"/>
</dbReference>
<protein>
    <recommendedName>
        <fullName evidence="2">XS domain-containing protein</fullName>
    </recommendedName>
</protein>
<feature type="region of interest" description="Disordered" evidence="1">
    <location>
        <begin position="199"/>
        <end position="254"/>
    </location>
</feature>
<evidence type="ECO:0000313" key="4">
    <source>
        <dbReference type="Proteomes" id="UP000655225"/>
    </source>
</evidence>
<dbReference type="OrthoDB" id="1915348at2759"/>
<feature type="compositionally biased region" description="Basic and acidic residues" evidence="1">
    <location>
        <begin position="238"/>
        <end position="253"/>
    </location>
</feature>
<dbReference type="GO" id="GO:0031047">
    <property type="term" value="P:regulatory ncRNA-mediated gene silencing"/>
    <property type="evidence" value="ECO:0007669"/>
    <property type="project" value="InterPro"/>
</dbReference>
<feature type="compositionally biased region" description="Acidic residues" evidence="1">
    <location>
        <begin position="214"/>
        <end position="226"/>
    </location>
</feature>
<feature type="region of interest" description="Disordered" evidence="1">
    <location>
        <begin position="1"/>
        <end position="56"/>
    </location>
</feature>
<dbReference type="InterPro" id="IPR005380">
    <property type="entry name" value="XS_domain"/>
</dbReference>
<gene>
    <name evidence="3" type="ORF">HHK36_022702</name>
</gene>
<dbReference type="InterPro" id="IPR038588">
    <property type="entry name" value="XS_domain_sf"/>
</dbReference>
<feature type="compositionally biased region" description="Polar residues" evidence="1">
    <location>
        <begin position="228"/>
        <end position="237"/>
    </location>
</feature>
<accession>A0A834YQF9</accession>
<name>A0A834YQF9_TETSI</name>
<feature type="domain" description="XS" evidence="2">
    <location>
        <begin position="425"/>
        <end position="558"/>
    </location>
</feature>
<dbReference type="AlphaFoldDB" id="A0A834YQF9"/>
<reference evidence="3 4" key="1">
    <citation type="submission" date="2020-04" db="EMBL/GenBank/DDBJ databases">
        <title>Plant Genome Project.</title>
        <authorList>
            <person name="Zhang R.-G."/>
        </authorList>
    </citation>
    <scope>NUCLEOTIDE SEQUENCE [LARGE SCALE GENOMIC DNA]</scope>
    <source>
        <strain evidence="3">YNK0</strain>
        <tissue evidence="3">Leaf</tissue>
    </source>
</reference>
<evidence type="ECO:0000256" key="1">
    <source>
        <dbReference type="SAM" id="MobiDB-lite"/>
    </source>
</evidence>
<proteinExistence type="predicted"/>
<feature type="compositionally biased region" description="Polar residues" evidence="1">
    <location>
        <begin position="1"/>
        <end position="17"/>
    </location>
</feature>
<organism evidence="3 4">
    <name type="scientific">Tetracentron sinense</name>
    <name type="common">Spur-leaf</name>
    <dbReference type="NCBI Taxonomy" id="13715"/>
    <lineage>
        <taxon>Eukaryota</taxon>
        <taxon>Viridiplantae</taxon>
        <taxon>Streptophyta</taxon>
        <taxon>Embryophyta</taxon>
        <taxon>Tracheophyta</taxon>
        <taxon>Spermatophyta</taxon>
        <taxon>Magnoliopsida</taxon>
        <taxon>Trochodendrales</taxon>
        <taxon>Trochodendraceae</taxon>
        <taxon>Tetracentron</taxon>
    </lineage>
</organism>
<dbReference type="PANTHER" id="PTHR46619">
    <property type="entry name" value="RNA RECOGNITION MOTIF XS DOMAIN PROTEIN-RELATED"/>
    <property type="match status" value="1"/>
</dbReference>
<dbReference type="EMBL" id="JABCRI010000016">
    <property type="protein sequence ID" value="KAF8392360.1"/>
    <property type="molecule type" value="Genomic_DNA"/>
</dbReference>
<evidence type="ECO:0000313" key="3">
    <source>
        <dbReference type="EMBL" id="KAF8392360.1"/>
    </source>
</evidence>
<evidence type="ECO:0000259" key="2">
    <source>
        <dbReference type="Pfam" id="PF03468"/>
    </source>
</evidence>
<keyword evidence="4" id="KW-1185">Reference proteome</keyword>
<feature type="compositionally biased region" description="Polar residues" evidence="1">
    <location>
        <begin position="25"/>
        <end position="56"/>
    </location>
</feature>